<accession>D8P3E0</accession>
<reference evidence="1" key="1">
    <citation type="journal article" date="2010" name="BMC Genomics">
        <title>Genomes of three tomato pathogens within the Ralstonia solanacearum species complex reveal significant evolutionary divergence.</title>
        <authorList>
            <person name="Remenant B."/>
            <person name="Coupat-Goutaland B."/>
            <person name="Guidot A."/>
            <person name="Cellier G."/>
            <person name="Wicker E."/>
            <person name="Allen C."/>
            <person name="Fegan M."/>
            <person name="Pruvost O."/>
            <person name="Elbaz M."/>
            <person name="Calteau A."/>
            <person name="Salvignol G."/>
            <person name="Mornico D."/>
            <person name="Mangenot S."/>
            <person name="Barbe V."/>
            <person name="Medigue C."/>
            <person name="Prior P."/>
        </authorList>
    </citation>
    <scope>NUCLEOTIDE SEQUENCE [LARGE SCALE GENOMIC DNA]</scope>
    <source>
        <strain evidence="1">CFBP2957</strain>
        <plasmid evidence="1">RCFBPv3_mp</plasmid>
    </source>
</reference>
<gene>
    <name evidence="1" type="ORF">RCFBP_mp10639</name>
</gene>
<name>D8P3E0_RALSL</name>
<protein>
    <submittedName>
        <fullName evidence="1">Uncharacterized protein</fullName>
    </submittedName>
</protein>
<keyword evidence="1" id="KW-0614">Plasmid</keyword>
<geneLocation type="plasmid" evidence="1">
    <name>RCFBPv3_mp</name>
</geneLocation>
<reference evidence="1" key="2">
    <citation type="submission" date="2010-02" db="EMBL/GenBank/DDBJ databases">
        <authorList>
            <person name="Genoscope - CEA"/>
        </authorList>
    </citation>
    <scope>NUCLEOTIDE SEQUENCE</scope>
    <source>
        <strain evidence="1">CFBP2957</strain>
        <plasmid evidence="1">RCFBPv3_mp</plasmid>
    </source>
</reference>
<organism evidence="1">
    <name type="scientific">Ralstonia solanacearum CFBP2957</name>
    <dbReference type="NCBI Taxonomy" id="859656"/>
    <lineage>
        <taxon>Bacteria</taxon>
        <taxon>Pseudomonadati</taxon>
        <taxon>Pseudomonadota</taxon>
        <taxon>Betaproteobacteria</taxon>
        <taxon>Burkholderiales</taxon>
        <taxon>Burkholderiaceae</taxon>
        <taxon>Ralstonia</taxon>
        <taxon>Ralstonia solanacearum species complex</taxon>
    </lineage>
</organism>
<dbReference type="AlphaFoldDB" id="D8P3E0"/>
<evidence type="ECO:0000313" key="1">
    <source>
        <dbReference type="EMBL" id="CBJ53426.1"/>
    </source>
</evidence>
<dbReference type="EMBL" id="FP885907">
    <property type="protein sequence ID" value="CBJ53426.1"/>
    <property type="molecule type" value="Genomic_DNA"/>
</dbReference>
<proteinExistence type="predicted"/>
<sequence>MVVNVIAKRFARFITACGIETDGFWLQTAGFEDKFATTTFSGCVFQKIQQTLCNSFAALRRVCVKALQFSAGSVDNDCSACNCLAIVVTSYCKEHVVLHQTFQVDAVMAFGWIQRLLVGVKRVDKPYNLGLSR</sequence>